<comment type="caution">
    <text evidence="1">The sequence shown here is derived from an EMBL/GenBank/DDBJ whole genome shotgun (WGS) entry which is preliminary data.</text>
</comment>
<dbReference type="EMBL" id="BSXG01000064">
    <property type="protein sequence ID" value="GME33392.1"/>
    <property type="molecule type" value="Genomic_DNA"/>
</dbReference>
<reference evidence="1" key="1">
    <citation type="submission" date="2024-09" db="EMBL/GenBank/DDBJ databases">
        <title>Draft Genome Sequences of Neofusicoccum parvum.</title>
        <authorList>
            <person name="Ashida A."/>
            <person name="Camagna M."/>
            <person name="Tanaka A."/>
            <person name="Takemoto D."/>
        </authorList>
    </citation>
    <scope>NUCLEOTIDE SEQUENCE</scope>
    <source>
        <strain evidence="1">PPO83</strain>
    </source>
</reference>
<organism evidence="1 2">
    <name type="scientific">Neofusicoccum parvum</name>
    <dbReference type="NCBI Taxonomy" id="310453"/>
    <lineage>
        <taxon>Eukaryota</taxon>
        <taxon>Fungi</taxon>
        <taxon>Dikarya</taxon>
        <taxon>Ascomycota</taxon>
        <taxon>Pezizomycotina</taxon>
        <taxon>Dothideomycetes</taxon>
        <taxon>Dothideomycetes incertae sedis</taxon>
        <taxon>Botryosphaeriales</taxon>
        <taxon>Botryosphaeriaceae</taxon>
        <taxon>Neofusicoccum</taxon>
    </lineage>
</organism>
<evidence type="ECO:0000313" key="2">
    <source>
        <dbReference type="Proteomes" id="UP001165186"/>
    </source>
</evidence>
<evidence type="ECO:0000313" key="1">
    <source>
        <dbReference type="EMBL" id="GME33392.1"/>
    </source>
</evidence>
<proteinExistence type="predicted"/>
<protein>
    <submittedName>
        <fullName evidence="1">Uncharacterized protein</fullName>
    </submittedName>
</protein>
<keyword evidence="2" id="KW-1185">Reference proteome</keyword>
<dbReference type="Proteomes" id="UP001165186">
    <property type="component" value="Unassembled WGS sequence"/>
</dbReference>
<name>A0ACB5SBC1_9PEZI</name>
<accession>A0ACB5SBC1</accession>
<gene>
    <name evidence="1" type="primary">g360</name>
    <name evidence="1" type="ORF">NpPPO83_00000360</name>
</gene>
<sequence length="125" mass="13669">MRPNTAIATAFLALTLLLAPLTFCACRCYWRRHTARTHARHRRAGDAESGVELVSVRRGQGQNNNNNSSTSAVDDRSVVARWLERVGGRTEGTVTVYTGMAETETAFVRATETETAGKTSTVRVV</sequence>